<feature type="domain" description="Glycosyltransferase 61 catalytic" evidence="6">
    <location>
        <begin position="240"/>
        <end position="358"/>
    </location>
</feature>
<dbReference type="PANTHER" id="PTHR20961:SF108">
    <property type="entry name" value="GLYCOSYLTRANSFERASE"/>
    <property type="match status" value="1"/>
</dbReference>
<accession>A0A8X9A2H7</accession>
<dbReference type="Pfam" id="PF04577">
    <property type="entry name" value="Glyco_transf_61"/>
    <property type="match status" value="1"/>
</dbReference>
<dbReference type="InterPro" id="IPR007657">
    <property type="entry name" value="Glycosyltransferase_61"/>
</dbReference>
<evidence type="ECO:0000256" key="5">
    <source>
        <dbReference type="SAM" id="Phobius"/>
    </source>
</evidence>
<protein>
    <recommendedName>
        <fullName evidence="6">Glycosyltransferase 61 catalytic domain-containing protein</fullName>
    </recommendedName>
</protein>
<evidence type="ECO:0000256" key="2">
    <source>
        <dbReference type="ARBA" id="ARBA00022676"/>
    </source>
</evidence>
<feature type="transmembrane region" description="Helical" evidence="5">
    <location>
        <begin position="12"/>
        <end position="35"/>
    </location>
</feature>
<evidence type="ECO:0000256" key="1">
    <source>
        <dbReference type="ARBA" id="ARBA00004323"/>
    </source>
</evidence>
<dbReference type="InterPro" id="IPR049625">
    <property type="entry name" value="Glyco_transf_61_cat"/>
</dbReference>
<comment type="subcellular location">
    <subcellularLocation>
        <location evidence="1">Golgi apparatus membrane</location>
        <topology evidence="1">Single-pass type II membrane protein</topology>
    </subcellularLocation>
</comment>
<evidence type="ECO:0000313" key="7">
    <source>
        <dbReference type="EMBL" id="KAG6425381.1"/>
    </source>
</evidence>
<gene>
    <name evidence="7" type="ORF">SASPL_115814</name>
</gene>
<reference evidence="7" key="1">
    <citation type="submission" date="2018-01" db="EMBL/GenBank/DDBJ databases">
        <authorList>
            <person name="Mao J.F."/>
        </authorList>
    </citation>
    <scope>NUCLEOTIDE SEQUENCE</scope>
    <source>
        <strain evidence="7">Huo1</strain>
        <tissue evidence="7">Leaf</tissue>
    </source>
</reference>
<dbReference type="GO" id="GO:0016763">
    <property type="term" value="F:pentosyltransferase activity"/>
    <property type="evidence" value="ECO:0007669"/>
    <property type="project" value="UniProtKB-ARBA"/>
</dbReference>
<keyword evidence="5" id="KW-1133">Transmembrane helix</keyword>
<keyword evidence="8" id="KW-1185">Reference proteome</keyword>
<evidence type="ECO:0000256" key="4">
    <source>
        <dbReference type="ARBA" id="ARBA00023180"/>
    </source>
</evidence>
<keyword evidence="5" id="KW-0472">Membrane</keyword>
<comment type="caution">
    <text evidence="7">The sequence shown here is derived from an EMBL/GenBank/DDBJ whole genome shotgun (WGS) entry which is preliminary data.</text>
</comment>
<keyword evidence="4" id="KW-0325">Glycoprotein</keyword>
<dbReference type="EMBL" id="PNBA02000005">
    <property type="protein sequence ID" value="KAG6425381.1"/>
    <property type="molecule type" value="Genomic_DNA"/>
</dbReference>
<evidence type="ECO:0000313" key="8">
    <source>
        <dbReference type="Proteomes" id="UP000298416"/>
    </source>
</evidence>
<keyword evidence="5" id="KW-0812">Transmembrane</keyword>
<name>A0A8X9A2H7_SALSN</name>
<keyword evidence="3" id="KW-0808">Transferase</keyword>
<dbReference type="OrthoDB" id="529273at2759"/>
<dbReference type="Proteomes" id="UP000298416">
    <property type="component" value="Unassembled WGS sequence"/>
</dbReference>
<reference evidence="7" key="2">
    <citation type="submission" date="2020-08" db="EMBL/GenBank/DDBJ databases">
        <title>Plant Genome Project.</title>
        <authorList>
            <person name="Zhang R.-G."/>
        </authorList>
    </citation>
    <scope>NUCLEOTIDE SEQUENCE</scope>
    <source>
        <strain evidence="7">Huo1</strain>
        <tissue evidence="7">Leaf</tissue>
    </source>
</reference>
<dbReference type="AlphaFoldDB" id="A0A8X9A2H7"/>
<proteinExistence type="predicted"/>
<dbReference type="GO" id="GO:0000139">
    <property type="term" value="C:Golgi membrane"/>
    <property type="evidence" value="ECO:0007669"/>
    <property type="project" value="UniProtKB-SubCell"/>
</dbReference>
<organism evidence="7">
    <name type="scientific">Salvia splendens</name>
    <name type="common">Scarlet sage</name>
    <dbReference type="NCBI Taxonomy" id="180675"/>
    <lineage>
        <taxon>Eukaryota</taxon>
        <taxon>Viridiplantae</taxon>
        <taxon>Streptophyta</taxon>
        <taxon>Embryophyta</taxon>
        <taxon>Tracheophyta</taxon>
        <taxon>Spermatophyta</taxon>
        <taxon>Magnoliopsida</taxon>
        <taxon>eudicotyledons</taxon>
        <taxon>Gunneridae</taxon>
        <taxon>Pentapetalae</taxon>
        <taxon>asterids</taxon>
        <taxon>lamiids</taxon>
        <taxon>Lamiales</taxon>
        <taxon>Lamiaceae</taxon>
        <taxon>Nepetoideae</taxon>
        <taxon>Mentheae</taxon>
        <taxon>Salviinae</taxon>
        <taxon>Salvia</taxon>
        <taxon>Salvia subgen. Calosphace</taxon>
        <taxon>core Calosphace</taxon>
    </lineage>
</organism>
<evidence type="ECO:0000259" key="6">
    <source>
        <dbReference type="Pfam" id="PF04577"/>
    </source>
</evidence>
<dbReference type="PANTHER" id="PTHR20961">
    <property type="entry name" value="GLYCOSYLTRANSFERASE"/>
    <property type="match status" value="1"/>
</dbReference>
<evidence type="ECO:0000256" key="3">
    <source>
        <dbReference type="ARBA" id="ARBA00022679"/>
    </source>
</evidence>
<sequence length="456" mass="51246">MEKDQKKKKLVFRLNTFILLLSLPLLFFGLDFFVFGQRISFDQHFHGGTAAKKTVDEKEFIKFHLSRLVRGEDRRKLDETGFACDTAVHSVHCVSTKPVRIDTGNMTVYIPSGSDVQNETSIRPYARQEDLPKPISPVRMILYGNNTDPPSCEFHHGLPAVVFSSGSTGNVFHEINDIIIPLYITTKQFGSRVLLVVEDYKPSFVAKYRAILSRLSYHEPINPATNATVHCFPSTVVGLKYHDNLALNASDIPGGYGMPAFRTFLRATFSLRYAHVSQVPRPRLVLLSRTGTRRFLNEDEMIDMIKDAGFQVLVVKRSKLASNIEKFSRLINSCSVLLGAHGAGLTNEIFLPTGAVMIQVELLGTEWASNTYYGDTARAMGVRYLRYRIDPDESSLVKLYGRNSSVVTDPGSVFIQRGLIPARIVFLDQQNVRINLARFRETIVEALSIVTDSFAR</sequence>
<keyword evidence="2" id="KW-0328">Glycosyltransferase</keyword>